<protein>
    <submittedName>
        <fullName evidence="1">Uncharacterized protein</fullName>
    </submittedName>
</protein>
<evidence type="ECO:0000313" key="1">
    <source>
        <dbReference type="EMBL" id="GKX68066.1"/>
    </source>
</evidence>
<accession>A0ACB5RG49</accession>
<dbReference type="Proteomes" id="UP001058074">
    <property type="component" value="Unassembled WGS sequence"/>
</dbReference>
<organism evidence="1 2">
    <name type="scientific">Inconstantimicrobium mannanitabidum</name>
    <dbReference type="NCBI Taxonomy" id="1604901"/>
    <lineage>
        <taxon>Bacteria</taxon>
        <taxon>Bacillati</taxon>
        <taxon>Bacillota</taxon>
        <taxon>Clostridia</taxon>
        <taxon>Eubacteriales</taxon>
        <taxon>Clostridiaceae</taxon>
        <taxon>Inconstantimicrobium</taxon>
    </lineage>
</organism>
<gene>
    <name evidence="1" type="ORF">rsdtw13_33240</name>
</gene>
<proteinExistence type="predicted"/>
<evidence type="ECO:0000313" key="2">
    <source>
        <dbReference type="Proteomes" id="UP001058074"/>
    </source>
</evidence>
<reference evidence="1" key="1">
    <citation type="journal article" date="2025" name="Int. J. Syst. Evol. Microbiol.">
        <title>Inconstantimicrobium mannanitabidum sp. nov., a novel member of the family Clostridiaceae isolated from anoxic soil under the treatment of reductive soil disinfestation.</title>
        <authorList>
            <person name="Ueki A."/>
            <person name="Tonouchi A."/>
            <person name="Honma S."/>
            <person name="Kaku N."/>
            <person name="Ueki K."/>
        </authorList>
    </citation>
    <scope>NUCLEOTIDE SEQUENCE</scope>
    <source>
        <strain evidence="1">TW13</strain>
    </source>
</reference>
<sequence>MLIGLGIVIISTIITLSFSLCKAAGKEDEFYITIQNKKKNS</sequence>
<dbReference type="EMBL" id="BROD01000001">
    <property type="protein sequence ID" value="GKX68066.1"/>
    <property type="molecule type" value="Genomic_DNA"/>
</dbReference>
<comment type="caution">
    <text evidence="1">The sequence shown here is derived from an EMBL/GenBank/DDBJ whole genome shotgun (WGS) entry which is preliminary data.</text>
</comment>
<keyword evidence="2" id="KW-1185">Reference proteome</keyword>
<name>A0ACB5RG49_9CLOT</name>